<keyword evidence="2 4" id="KW-0012">Acyltransferase</keyword>
<keyword evidence="5" id="KW-1185">Reference proteome</keyword>
<dbReference type="InterPro" id="IPR016181">
    <property type="entry name" value="Acyl_CoA_acyltransferase"/>
</dbReference>
<dbReference type="InterPro" id="IPR050832">
    <property type="entry name" value="Bact_Acetyltransf"/>
</dbReference>
<dbReference type="Gene3D" id="3.40.630.30">
    <property type="match status" value="1"/>
</dbReference>
<proteinExistence type="predicted"/>
<sequence length="160" mass="18491">MSEIVIRPAVAEDRDALIEQFQLLNQHEDDILHDRRRDREGGEEALDVVLAHVAKTDGLLLVAERTGRVLGHICLTFEEAPVYIRPERRRYAYVKELFLREEARGLGLAQKLLSHVEAIARARGYRQLMISYVAGNELAERAYERFGFETYGIDRLKRLD</sequence>
<dbReference type="EMBL" id="FYEH01000011">
    <property type="protein sequence ID" value="SNB74071.1"/>
    <property type="molecule type" value="Genomic_DNA"/>
</dbReference>
<evidence type="ECO:0000259" key="3">
    <source>
        <dbReference type="PROSITE" id="PS51186"/>
    </source>
</evidence>
<dbReference type="AlphaFoldDB" id="A0A212RNG2"/>
<dbReference type="PROSITE" id="PS51186">
    <property type="entry name" value="GNAT"/>
    <property type="match status" value="1"/>
</dbReference>
<dbReference type="Proteomes" id="UP000197065">
    <property type="component" value="Unassembled WGS sequence"/>
</dbReference>
<dbReference type="PANTHER" id="PTHR43877">
    <property type="entry name" value="AMINOALKYLPHOSPHONATE N-ACETYLTRANSFERASE-RELATED-RELATED"/>
    <property type="match status" value="1"/>
</dbReference>
<protein>
    <submittedName>
        <fullName evidence="4">L-amino acid N-acyltransferase YncA</fullName>
    </submittedName>
</protein>
<dbReference type="Pfam" id="PF00583">
    <property type="entry name" value="Acetyltransf_1"/>
    <property type="match status" value="1"/>
</dbReference>
<dbReference type="OrthoDB" id="9794566at2"/>
<dbReference type="InterPro" id="IPR000182">
    <property type="entry name" value="GNAT_dom"/>
</dbReference>
<evidence type="ECO:0000313" key="5">
    <source>
        <dbReference type="Proteomes" id="UP000197065"/>
    </source>
</evidence>
<evidence type="ECO:0000256" key="1">
    <source>
        <dbReference type="ARBA" id="ARBA00022679"/>
    </source>
</evidence>
<feature type="domain" description="N-acetyltransferase" evidence="3">
    <location>
        <begin position="4"/>
        <end position="160"/>
    </location>
</feature>
<accession>A0A212RNG2</accession>
<keyword evidence="1 4" id="KW-0808">Transferase</keyword>
<name>A0A212RNG2_9PROT</name>
<dbReference type="GO" id="GO:0016747">
    <property type="term" value="F:acyltransferase activity, transferring groups other than amino-acyl groups"/>
    <property type="evidence" value="ECO:0007669"/>
    <property type="project" value="InterPro"/>
</dbReference>
<reference evidence="4 5" key="1">
    <citation type="submission" date="2017-06" db="EMBL/GenBank/DDBJ databases">
        <authorList>
            <person name="Kim H.J."/>
            <person name="Triplett B.A."/>
        </authorList>
    </citation>
    <scope>NUCLEOTIDE SEQUENCE [LARGE SCALE GENOMIC DNA]</scope>
    <source>
        <strain evidence="4 5">B29T1</strain>
    </source>
</reference>
<organism evidence="4 5">
    <name type="scientific">Arboricoccus pini</name>
    <dbReference type="NCBI Taxonomy" id="1963835"/>
    <lineage>
        <taxon>Bacteria</taxon>
        <taxon>Pseudomonadati</taxon>
        <taxon>Pseudomonadota</taxon>
        <taxon>Alphaproteobacteria</taxon>
        <taxon>Geminicoccales</taxon>
        <taxon>Geminicoccaceae</taxon>
        <taxon>Arboricoccus</taxon>
    </lineage>
</organism>
<evidence type="ECO:0000256" key="2">
    <source>
        <dbReference type="ARBA" id="ARBA00023315"/>
    </source>
</evidence>
<gene>
    <name evidence="4" type="ORF">SAMN07250955_11171</name>
</gene>
<dbReference type="SUPFAM" id="SSF55729">
    <property type="entry name" value="Acyl-CoA N-acyltransferases (Nat)"/>
    <property type="match status" value="1"/>
</dbReference>
<evidence type="ECO:0000313" key="4">
    <source>
        <dbReference type="EMBL" id="SNB74071.1"/>
    </source>
</evidence>
<dbReference type="CDD" id="cd04301">
    <property type="entry name" value="NAT_SF"/>
    <property type="match status" value="1"/>
</dbReference>
<dbReference type="RefSeq" id="WP_088562272.1">
    <property type="nucleotide sequence ID" value="NZ_FYEH01000011.1"/>
</dbReference>